<keyword evidence="3" id="KW-1185">Reference proteome</keyword>
<dbReference type="Proteomes" id="UP001139461">
    <property type="component" value="Unassembled WGS sequence"/>
</dbReference>
<dbReference type="AlphaFoldDB" id="A0A9X1U3P3"/>
<name>A0A9X1U3P3_9FLAO</name>
<accession>A0A9X1U3P3</accession>
<evidence type="ECO:0000313" key="2">
    <source>
        <dbReference type="EMBL" id="MCG2419763.1"/>
    </source>
</evidence>
<gene>
    <name evidence="2" type="ORF">K8089_12080</name>
</gene>
<proteinExistence type="predicted"/>
<dbReference type="EMBL" id="JAIRBA010000025">
    <property type="protein sequence ID" value="MCG2419763.1"/>
    <property type="molecule type" value="Genomic_DNA"/>
</dbReference>
<keyword evidence="1" id="KW-0812">Transmembrane</keyword>
<comment type="caution">
    <text evidence="2">The sequence shown here is derived from an EMBL/GenBank/DDBJ whole genome shotgun (WGS) entry which is preliminary data.</text>
</comment>
<keyword evidence="1" id="KW-1133">Transmembrane helix</keyword>
<keyword evidence="1" id="KW-0472">Membrane</keyword>
<evidence type="ECO:0000313" key="3">
    <source>
        <dbReference type="Proteomes" id="UP001139461"/>
    </source>
</evidence>
<dbReference type="RefSeq" id="WP_237603548.1">
    <property type="nucleotide sequence ID" value="NZ_JAIRBA010000025.1"/>
</dbReference>
<organism evidence="2 3">
    <name type="scientific">Aequorivita vitellina</name>
    <dbReference type="NCBI Taxonomy" id="2874475"/>
    <lineage>
        <taxon>Bacteria</taxon>
        <taxon>Pseudomonadati</taxon>
        <taxon>Bacteroidota</taxon>
        <taxon>Flavobacteriia</taxon>
        <taxon>Flavobacteriales</taxon>
        <taxon>Flavobacteriaceae</taxon>
        <taxon>Aequorivita</taxon>
    </lineage>
</organism>
<feature type="transmembrane region" description="Helical" evidence="1">
    <location>
        <begin position="25"/>
        <end position="45"/>
    </location>
</feature>
<evidence type="ECO:0000256" key="1">
    <source>
        <dbReference type="SAM" id="Phobius"/>
    </source>
</evidence>
<feature type="transmembrane region" description="Helical" evidence="1">
    <location>
        <begin position="57"/>
        <end position="75"/>
    </location>
</feature>
<reference evidence="2" key="1">
    <citation type="submission" date="2021-09" db="EMBL/GenBank/DDBJ databases">
        <title>Genome of Aequorivita sp. strain F47161.</title>
        <authorList>
            <person name="Wang Y."/>
        </authorList>
    </citation>
    <scope>NUCLEOTIDE SEQUENCE</scope>
    <source>
        <strain evidence="2">F47161</strain>
    </source>
</reference>
<sequence length="191" mass="22287">MTGLLVYWTDLVELTFNNWVRPIEFLKIIGFTLISLIGIRIAIGFFRKRNTAIKKRLQVSVLITILVSSFLYFNYSKKIYENRIQKSDLRKELAMKIEAANGLAFGTKADNLTFEQYQEITKLNWFPKLQKNADSISYYYTYDGILPDYSFTVSYNLPITIEIDSTEFKYGAIEIVTIGNKKRISYSEYVQ</sequence>
<protein>
    <submittedName>
        <fullName evidence="2">Uncharacterized protein</fullName>
    </submittedName>
</protein>